<evidence type="ECO:0000256" key="1">
    <source>
        <dbReference type="SAM" id="MobiDB-lite"/>
    </source>
</evidence>
<gene>
    <name evidence="4" type="ORF">Ga0074812_12065</name>
</gene>
<evidence type="ECO:0000259" key="3">
    <source>
        <dbReference type="Pfam" id="PF13193"/>
    </source>
</evidence>
<dbReference type="AlphaFoldDB" id="A0A0S4QSF6"/>
<organism evidence="4 5">
    <name type="scientific">Parafrankia irregularis</name>
    <dbReference type="NCBI Taxonomy" id="795642"/>
    <lineage>
        <taxon>Bacteria</taxon>
        <taxon>Bacillati</taxon>
        <taxon>Actinomycetota</taxon>
        <taxon>Actinomycetes</taxon>
        <taxon>Frankiales</taxon>
        <taxon>Frankiaceae</taxon>
        <taxon>Parafrankia</taxon>
    </lineage>
</organism>
<reference evidence="5" key="1">
    <citation type="submission" date="2015-11" db="EMBL/GenBank/DDBJ databases">
        <authorList>
            <person name="Varghese N."/>
        </authorList>
    </citation>
    <scope>NUCLEOTIDE SEQUENCE [LARGE SCALE GENOMIC DNA]</scope>
    <source>
        <strain evidence="5">DSM 45899</strain>
    </source>
</reference>
<dbReference type="InterPro" id="IPR050237">
    <property type="entry name" value="ATP-dep_AMP-bd_enzyme"/>
</dbReference>
<dbReference type="InterPro" id="IPR000873">
    <property type="entry name" value="AMP-dep_synth/lig_dom"/>
</dbReference>
<keyword evidence="4" id="KW-0436">Ligase</keyword>
<dbReference type="Gene3D" id="3.40.50.12780">
    <property type="entry name" value="N-terminal domain of ligase-like"/>
    <property type="match status" value="1"/>
</dbReference>
<protein>
    <submittedName>
        <fullName evidence="4">Acyl-CoA synthetase (AMP-forming)/AMP-acid ligase II</fullName>
    </submittedName>
</protein>
<name>A0A0S4QSF6_9ACTN</name>
<dbReference type="GO" id="GO:0016877">
    <property type="term" value="F:ligase activity, forming carbon-sulfur bonds"/>
    <property type="evidence" value="ECO:0007669"/>
    <property type="project" value="UniProtKB-ARBA"/>
</dbReference>
<evidence type="ECO:0000313" key="4">
    <source>
        <dbReference type="EMBL" id="CUU58567.1"/>
    </source>
</evidence>
<dbReference type="SUPFAM" id="SSF56801">
    <property type="entry name" value="Acetyl-CoA synthetase-like"/>
    <property type="match status" value="1"/>
</dbReference>
<dbReference type="InterPro" id="IPR020845">
    <property type="entry name" value="AMP-binding_CS"/>
</dbReference>
<evidence type="ECO:0000313" key="5">
    <source>
        <dbReference type="Proteomes" id="UP000198802"/>
    </source>
</evidence>
<evidence type="ECO:0000259" key="2">
    <source>
        <dbReference type="Pfam" id="PF00501"/>
    </source>
</evidence>
<dbReference type="RefSeq" id="WP_091281865.1">
    <property type="nucleotide sequence ID" value="NZ_FAOZ01000020.1"/>
</dbReference>
<dbReference type="Proteomes" id="UP000198802">
    <property type="component" value="Unassembled WGS sequence"/>
</dbReference>
<sequence>MDGHPASPVNGPLAPAAANSPVPSGQAVPVVPVGPAASAAVPAVPAVRAPSSSPVRLPDTVREAGRRFGAATALVEPDGARLSFAELDQRSDSVAAGLAARGLGPGDRIVLRLPSRGQYVLAYLAAAKLGAVTAGVNPALAPPEQERLTESVDPKLVLSEPGEVDELLRWARGSGARTPVPATPPADPARPVAIVFTSGTTGAPKAAVFTEAQLDAVALIDTGREWSGTPGEPMLNSTQFAHVGFMTKLPWYLRRGLRIHLQDRWDAGRTLALLAAQRVPVVNAVAPQLALMLRHPDFDGFDLSAVQMLIAGAAASPPALVAEARRRFGAPYCVRYSSTETGGCGLGTAPDADDDEAMHSVGRPRPGIRAEIRDDDGRPLPTGQVGELWLHTPSAMAGYWRNPRATAEALVDGWVCSGDLALVDERGLVRLRGRKKEMYIRGGYNVIPAEVEALLSTHPLVAECAVQPRADEILGERGVAVVVARDPDRPPTLADLTAHLRGQLATYKLPEDLVLVDALPLTPLHKIDRSALAGLVARTNT</sequence>
<keyword evidence="5" id="KW-1185">Reference proteome</keyword>
<dbReference type="PANTHER" id="PTHR43767:SF12">
    <property type="entry name" value="AMP-DEPENDENT SYNTHETASE AND LIGASE"/>
    <property type="match status" value="1"/>
</dbReference>
<feature type="region of interest" description="Disordered" evidence="1">
    <location>
        <begin position="349"/>
        <end position="377"/>
    </location>
</feature>
<proteinExistence type="predicted"/>
<dbReference type="PROSITE" id="PS00455">
    <property type="entry name" value="AMP_BINDING"/>
    <property type="match status" value="1"/>
</dbReference>
<dbReference type="Pfam" id="PF13193">
    <property type="entry name" value="AMP-binding_C"/>
    <property type="match status" value="1"/>
</dbReference>
<dbReference type="PANTHER" id="PTHR43767">
    <property type="entry name" value="LONG-CHAIN-FATTY-ACID--COA LIGASE"/>
    <property type="match status" value="1"/>
</dbReference>
<feature type="domain" description="AMP-dependent synthetase/ligase" evidence="2">
    <location>
        <begin position="62"/>
        <end position="400"/>
    </location>
</feature>
<feature type="domain" description="AMP-binding enzyme C-terminal" evidence="3">
    <location>
        <begin position="450"/>
        <end position="526"/>
    </location>
</feature>
<dbReference type="InterPro" id="IPR045851">
    <property type="entry name" value="AMP-bd_C_sf"/>
</dbReference>
<accession>A0A0S4QSF6</accession>
<feature type="region of interest" description="Disordered" evidence="1">
    <location>
        <begin position="1"/>
        <end position="29"/>
    </location>
</feature>
<feature type="compositionally biased region" description="Basic and acidic residues" evidence="1">
    <location>
        <begin position="368"/>
        <end position="377"/>
    </location>
</feature>
<dbReference type="EMBL" id="FAOZ01000020">
    <property type="protein sequence ID" value="CUU58567.1"/>
    <property type="molecule type" value="Genomic_DNA"/>
</dbReference>
<dbReference type="InterPro" id="IPR025110">
    <property type="entry name" value="AMP-bd_C"/>
</dbReference>
<dbReference type="Pfam" id="PF00501">
    <property type="entry name" value="AMP-binding"/>
    <property type="match status" value="1"/>
</dbReference>
<dbReference type="Gene3D" id="3.30.300.30">
    <property type="match status" value="1"/>
</dbReference>
<feature type="compositionally biased region" description="Low complexity" evidence="1">
    <location>
        <begin position="20"/>
        <end position="29"/>
    </location>
</feature>
<dbReference type="InterPro" id="IPR042099">
    <property type="entry name" value="ANL_N_sf"/>
</dbReference>